<dbReference type="EMBL" id="CP108021">
    <property type="protein sequence ID" value="WUM22286.1"/>
    <property type="molecule type" value="Genomic_DNA"/>
</dbReference>
<dbReference type="Gene3D" id="1.10.357.10">
    <property type="entry name" value="Tetracycline Repressor, domain 2"/>
    <property type="match status" value="1"/>
</dbReference>
<dbReference type="GO" id="GO:0000976">
    <property type="term" value="F:transcription cis-regulatory region binding"/>
    <property type="evidence" value="ECO:0007669"/>
    <property type="project" value="TreeGrafter"/>
</dbReference>
<dbReference type="PANTHER" id="PTHR30055">
    <property type="entry name" value="HTH-TYPE TRANSCRIPTIONAL REGULATOR RUTR"/>
    <property type="match status" value="1"/>
</dbReference>
<accession>A0AAU4K890</accession>
<keyword evidence="1 2" id="KW-0238">DNA-binding</keyword>
<feature type="DNA-binding region" description="H-T-H motif" evidence="2">
    <location>
        <begin position="36"/>
        <end position="55"/>
    </location>
</feature>
<organism evidence="4 5">
    <name type="scientific">Williamsia herbipolensis</name>
    <dbReference type="NCBI Taxonomy" id="1603258"/>
    <lineage>
        <taxon>Bacteria</taxon>
        <taxon>Bacillati</taxon>
        <taxon>Actinomycetota</taxon>
        <taxon>Actinomycetes</taxon>
        <taxon>Mycobacteriales</taxon>
        <taxon>Nocardiaceae</taxon>
        <taxon>Williamsia</taxon>
    </lineage>
</organism>
<evidence type="ECO:0000313" key="4">
    <source>
        <dbReference type="EMBL" id="WUM22286.1"/>
    </source>
</evidence>
<keyword evidence="5" id="KW-1185">Reference proteome</keyword>
<dbReference type="PROSITE" id="PS50977">
    <property type="entry name" value="HTH_TETR_2"/>
    <property type="match status" value="1"/>
</dbReference>
<dbReference type="KEGG" id="whr:OG579_05845"/>
<evidence type="ECO:0000256" key="1">
    <source>
        <dbReference type="ARBA" id="ARBA00023125"/>
    </source>
</evidence>
<dbReference type="Proteomes" id="UP001432128">
    <property type="component" value="Chromosome"/>
</dbReference>
<name>A0AAU4K890_9NOCA</name>
<gene>
    <name evidence="4" type="ORF">OG579_05845</name>
</gene>
<protein>
    <submittedName>
        <fullName evidence="4">TetR/AcrR family transcriptional regulator</fullName>
    </submittedName>
</protein>
<sequence length="194" mass="20534">MAGPGEGERADAGRNRLLLLDAAKRLIDNHGAAAVTMDEVARAAGVGKGTVFRRFGSRAGLMLALLDHSESEMQRAFMSGPPPLGPGAAPRERLVAYGLARLAMVCAHLDVLVEADDAAGPDRLSHPARQVSVMHVRALLRDMGFAPVDEALSLAVLAPLEAAAIFHLTEHEGLTIDEIGHQWERLVGSLTPAN</sequence>
<dbReference type="PANTHER" id="PTHR30055:SF209">
    <property type="entry name" value="POSSIBLE TRANSCRIPTIONAL REGULATORY PROTEIN (PROBABLY TETR-FAMILY)"/>
    <property type="match status" value="1"/>
</dbReference>
<dbReference type="AlphaFoldDB" id="A0AAU4K890"/>
<evidence type="ECO:0000313" key="5">
    <source>
        <dbReference type="Proteomes" id="UP001432128"/>
    </source>
</evidence>
<dbReference type="PRINTS" id="PR00455">
    <property type="entry name" value="HTHTETR"/>
</dbReference>
<dbReference type="Pfam" id="PF00440">
    <property type="entry name" value="TetR_N"/>
    <property type="match status" value="1"/>
</dbReference>
<dbReference type="SUPFAM" id="SSF46689">
    <property type="entry name" value="Homeodomain-like"/>
    <property type="match status" value="1"/>
</dbReference>
<proteinExistence type="predicted"/>
<reference evidence="4 5" key="1">
    <citation type="submission" date="2022-10" db="EMBL/GenBank/DDBJ databases">
        <title>The complete genomes of actinobacterial strains from the NBC collection.</title>
        <authorList>
            <person name="Joergensen T.S."/>
            <person name="Alvarez Arevalo M."/>
            <person name="Sterndorff E.B."/>
            <person name="Faurdal D."/>
            <person name="Vuksanovic O."/>
            <person name="Mourched A.-S."/>
            <person name="Charusanti P."/>
            <person name="Shaw S."/>
            <person name="Blin K."/>
            <person name="Weber T."/>
        </authorList>
    </citation>
    <scope>NUCLEOTIDE SEQUENCE [LARGE SCALE GENOMIC DNA]</scope>
    <source>
        <strain evidence="4 5">NBC_00319</strain>
    </source>
</reference>
<dbReference type="RefSeq" id="WP_045823451.1">
    <property type="nucleotide sequence ID" value="NZ_CP108021.1"/>
</dbReference>
<dbReference type="InterPro" id="IPR001647">
    <property type="entry name" value="HTH_TetR"/>
</dbReference>
<feature type="domain" description="HTH tetR-type" evidence="3">
    <location>
        <begin position="13"/>
        <end position="73"/>
    </location>
</feature>
<dbReference type="InterPro" id="IPR009057">
    <property type="entry name" value="Homeodomain-like_sf"/>
</dbReference>
<evidence type="ECO:0000259" key="3">
    <source>
        <dbReference type="PROSITE" id="PS50977"/>
    </source>
</evidence>
<dbReference type="InterPro" id="IPR050109">
    <property type="entry name" value="HTH-type_TetR-like_transc_reg"/>
</dbReference>
<evidence type="ECO:0000256" key="2">
    <source>
        <dbReference type="PROSITE-ProRule" id="PRU00335"/>
    </source>
</evidence>
<dbReference type="GO" id="GO:0003700">
    <property type="term" value="F:DNA-binding transcription factor activity"/>
    <property type="evidence" value="ECO:0007669"/>
    <property type="project" value="TreeGrafter"/>
</dbReference>